<organism evidence="3 4">
    <name type="scientific">Candidatus Lucifugimonas marina</name>
    <dbReference type="NCBI Taxonomy" id="3038979"/>
    <lineage>
        <taxon>Bacteria</taxon>
        <taxon>Bacillati</taxon>
        <taxon>Chloroflexota</taxon>
        <taxon>Dehalococcoidia</taxon>
        <taxon>SAR202 cluster</taxon>
        <taxon>Candidatus Lucifugimonadales</taxon>
        <taxon>Candidatus Lucifugimonadaceae</taxon>
        <taxon>Candidatus Lucifugimonas</taxon>
    </lineage>
</organism>
<name>A0AAJ5ZGC1_9CHLR</name>
<dbReference type="Pfam" id="PF00496">
    <property type="entry name" value="SBP_bac_5"/>
    <property type="match status" value="1"/>
</dbReference>
<dbReference type="PANTHER" id="PTHR30290">
    <property type="entry name" value="PERIPLASMIC BINDING COMPONENT OF ABC TRANSPORTER"/>
    <property type="match status" value="1"/>
</dbReference>
<reference evidence="4" key="2">
    <citation type="submission" date="2023-06" db="EMBL/GenBank/DDBJ databases">
        <title>Pangenomics reveal diversification of enzyme families and niche specialization in globally abundant SAR202 bacteria.</title>
        <authorList>
            <person name="Saw J.H.W."/>
        </authorList>
    </citation>
    <scope>NUCLEOTIDE SEQUENCE [LARGE SCALE GENOMIC DNA]</scope>
    <source>
        <strain evidence="4">JH1073</strain>
    </source>
</reference>
<gene>
    <name evidence="3" type="ORF">GKO48_08275</name>
</gene>
<evidence type="ECO:0000313" key="3">
    <source>
        <dbReference type="EMBL" id="WFG39614.1"/>
    </source>
</evidence>
<reference evidence="3 4" key="1">
    <citation type="submission" date="2019-11" db="EMBL/GenBank/DDBJ databases">
        <authorList>
            <person name="Cho J.-C."/>
        </authorList>
    </citation>
    <scope>NUCLEOTIDE SEQUENCE [LARGE SCALE GENOMIC DNA]</scope>
    <source>
        <strain evidence="3 4">JH1073</strain>
    </source>
</reference>
<dbReference type="AlphaFoldDB" id="A0AAJ5ZGC1"/>
<feature type="region of interest" description="Disordered" evidence="1">
    <location>
        <begin position="64"/>
        <end position="95"/>
    </location>
</feature>
<dbReference type="SUPFAM" id="SSF53850">
    <property type="entry name" value="Periplasmic binding protein-like II"/>
    <property type="match status" value="1"/>
</dbReference>
<evidence type="ECO:0000256" key="1">
    <source>
        <dbReference type="SAM" id="MobiDB-lite"/>
    </source>
</evidence>
<dbReference type="Proteomes" id="UP001219901">
    <property type="component" value="Chromosome"/>
</dbReference>
<dbReference type="GO" id="GO:0015833">
    <property type="term" value="P:peptide transport"/>
    <property type="evidence" value="ECO:0007669"/>
    <property type="project" value="TreeGrafter"/>
</dbReference>
<feature type="domain" description="Solute-binding protein family 5" evidence="2">
    <location>
        <begin position="156"/>
        <end position="552"/>
    </location>
</feature>
<feature type="compositionally biased region" description="Low complexity" evidence="1">
    <location>
        <begin position="73"/>
        <end position="89"/>
    </location>
</feature>
<keyword evidence="4" id="KW-1185">Reference proteome</keyword>
<dbReference type="InterPro" id="IPR039424">
    <property type="entry name" value="SBP_5"/>
</dbReference>
<dbReference type="Gene3D" id="3.10.105.10">
    <property type="entry name" value="Dipeptide-binding Protein, Domain 3"/>
    <property type="match status" value="1"/>
</dbReference>
<dbReference type="CDD" id="cd08509">
    <property type="entry name" value="PBP2_TmCBP_oligosaccharides_like"/>
    <property type="match status" value="1"/>
</dbReference>
<dbReference type="Gene3D" id="3.90.76.10">
    <property type="entry name" value="Dipeptide-binding Protein, Domain 1"/>
    <property type="match status" value="1"/>
</dbReference>
<protein>
    <recommendedName>
        <fullName evidence="2">Solute-binding protein family 5 domain-containing protein</fullName>
    </recommendedName>
</protein>
<accession>A0AAJ5ZGC1</accession>
<dbReference type="InterPro" id="IPR000914">
    <property type="entry name" value="SBP_5_dom"/>
</dbReference>
<evidence type="ECO:0000313" key="4">
    <source>
        <dbReference type="Proteomes" id="UP001219901"/>
    </source>
</evidence>
<dbReference type="Gene3D" id="3.40.190.10">
    <property type="entry name" value="Periplasmic binding protein-like II"/>
    <property type="match status" value="1"/>
</dbReference>
<proteinExistence type="predicted"/>
<dbReference type="EMBL" id="CP046147">
    <property type="protein sequence ID" value="WFG39614.1"/>
    <property type="molecule type" value="Genomic_DNA"/>
</dbReference>
<dbReference type="PANTHER" id="PTHR30290:SF16">
    <property type="entry name" value="OLIGOPEPTIDE ABC TRANSPORTER, PERIPLASMIC OLIGOPEPTIDE-BINDING PROTEIN"/>
    <property type="match status" value="1"/>
</dbReference>
<sequence length="656" mass="73405">MLTTKLDSDINSCHRLMLSFDGTSSFASDIYSEVSMTFTERWRILFLAMLSIALVAAIACGGGDDEDSDDGAGSEPAPTTATAPDPTEAPADDEPGSVAIAEIDRDDTFIGYLGGAEGRFVDHELWNPYAIGANHQSGPNIIFEPLAFFSAFDDKTIPWLAESWDWNGDFTELTMNLRTGINWSDGEEFNADDVVYTLNTLKDLKEEVRWGNDIDNAMNRAEKVDSHTVKVILDRPDPRFMFLLTYKFDIGVYMVPEHHYNGRDWTTFKDYDPAQGFPLSTGPWQVVSGTPEQKIIDRRDSWWGEGVSDLGQFAKLPGPKRVIYLPTPDQTVRSQALISDTVDYSAMTTPAVIVETMGKNSDLVTHTGTDSPYGYVDWWPVSIGFNDSGKFGPYDNKDVRWAFSYFLDRQELSDVAYDGAAALNPLTMPGYPPLKKYFDSVADLLAEMDTTEHNPAKAEGLLEGAGYSKDGDGNWVDAQGNGINCEIIGFSPWVDLGPITAEQLRREGINATYSQPPDASSRMAEGNFECLMFGHGGSVRDPYFTMKLYQSASVNIPGGHQVNFYHWENERFDELTDEVAKTHPDDIDTMQELWHEAMEIWITELPDVPVLEFYHRIIMSEKRWTNWPLGGQTDGYVNEASWHLTWGLVLHALEAK</sequence>
<evidence type="ECO:0000259" key="2">
    <source>
        <dbReference type="Pfam" id="PF00496"/>
    </source>
</evidence>
<dbReference type="GO" id="GO:1904680">
    <property type="term" value="F:peptide transmembrane transporter activity"/>
    <property type="evidence" value="ECO:0007669"/>
    <property type="project" value="TreeGrafter"/>
</dbReference>